<dbReference type="Pfam" id="PF10342">
    <property type="entry name" value="Kre9_KNH"/>
    <property type="match status" value="1"/>
</dbReference>
<reference evidence="5" key="1">
    <citation type="journal article" date="2014" name="Proc. Natl. Acad. Sci. U.S.A.">
        <title>Extensive sampling of basidiomycete genomes demonstrates inadequacy of the white-rot/brown-rot paradigm for wood decay fungi.</title>
        <authorList>
            <person name="Riley R."/>
            <person name="Salamov A.A."/>
            <person name="Brown D.W."/>
            <person name="Nagy L.G."/>
            <person name="Floudas D."/>
            <person name="Held B.W."/>
            <person name="Levasseur A."/>
            <person name="Lombard V."/>
            <person name="Morin E."/>
            <person name="Otillar R."/>
            <person name="Lindquist E.A."/>
            <person name="Sun H."/>
            <person name="LaButti K.M."/>
            <person name="Schmutz J."/>
            <person name="Jabbour D."/>
            <person name="Luo H."/>
            <person name="Baker S.E."/>
            <person name="Pisabarro A.G."/>
            <person name="Walton J.D."/>
            <person name="Blanchette R.A."/>
            <person name="Henrissat B."/>
            <person name="Martin F."/>
            <person name="Cullen D."/>
            <person name="Hibbett D.S."/>
            <person name="Grigoriev I.V."/>
        </authorList>
    </citation>
    <scope>NUCLEOTIDE SEQUENCE [LARGE SCALE GENOMIC DNA]</scope>
    <source>
        <strain evidence="5">CBS 339.88</strain>
    </source>
</reference>
<feature type="domain" description="Yeast cell wall synthesis Kre9/Knh1-like N-terminal" evidence="3">
    <location>
        <begin position="39"/>
        <end position="121"/>
    </location>
</feature>
<name>A0A067TTS5_GALM3</name>
<keyword evidence="1 2" id="KW-0732">Signal</keyword>
<dbReference type="OrthoDB" id="2317741at2759"/>
<feature type="signal peptide" evidence="2">
    <location>
        <begin position="1"/>
        <end position="21"/>
    </location>
</feature>
<keyword evidence="5" id="KW-1185">Reference proteome</keyword>
<protein>
    <recommendedName>
        <fullName evidence="3">Yeast cell wall synthesis Kre9/Knh1-like N-terminal domain-containing protein</fullName>
    </recommendedName>
</protein>
<accession>A0A067TTS5</accession>
<evidence type="ECO:0000259" key="3">
    <source>
        <dbReference type="Pfam" id="PF10342"/>
    </source>
</evidence>
<proteinExistence type="predicted"/>
<organism evidence="4 5">
    <name type="scientific">Galerina marginata (strain CBS 339.88)</name>
    <dbReference type="NCBI Taxonomy" id="685588"/>
    <lineage>
        <taxon>Eukaryota</taxon>
        <taxon>Fungi</taxon>
        <taxon>Dikarya</taxon>
        <taxon>Basidiomycota</taxon>
        <taxon>Agaricomycotina</taxon>
        <taxon>Agaricomycetes</taxon>
        <taxon>Agaricomycetidae</taxon>
        <taxon>Agaricales</taxon>
        <taxon>Agaricineae</taxon>
        <taxon>Strophariaceae</taxon>
        <taxon>Galerina</taxon>
    </lineage>
</organism>
<evidence type="ECO:0000256" key="1">
    <source>
        <dbReference type="ARBA" id="ARBA00022729"/>
    </source>
</evidence>
<evidence type="ECO:0000313" key="5">
    <source>
        <dbReference type="Proteomes" id="UP000027222"/>
    </source>
</evidence>
<dbReference type="AlphaFoldDB" id="A0A067TTS5"/>
<feature type="chain" id="PRO_5001647234" description="Yeast cell wall synthesis Kre9/Knh1-like N-terminal domain-containing protein" evidence="2">
    <location>
        <begin position="22"/>
        <end position="135"/>
    </location>
</feature>
<dbReference type="InterPro" id="IPR018466">
    <property type="entry name" value="Kre9/Knh1-like_N"/>
</dbReference>
<dbReference type="HOGENOM" id="CLU_083660_2_1_1"/>
<evidence type="ECO:0000313" key="4">
    <source>
        <dbReference type="EMBL" id="KDR82373.1"/>
    </source>
</evidence>
<dbReference type="EMBL" id="KL142369">
    <property type="protein sequence ID" value="KDR82373.1"/>
    <property type="molecule type" value="Genomic_DNA"/>
</dbReference>
<sequence length="135" mass="14516">MKSFITTFIFALLALVSLVSGAPIQLSRRDVFVPPVLLPNSKSVWEVGSTQTVTWDISNAPKQITNTKAKIILVTNGVLDFEHPLVDNCDVLAGAHQVIVPSVKPGNDYQILVFGDSGNTGDFFTIAPASFQTNA</sequence>
<evidence type="ECO:0000256" key="2">
    <source>
        <dbReference type="SAM" id="SignalP"/>
    </source>
</evidence>
<gene>
    <name evidence="4" type="ORF">GALMADRAFT_237651</name>
</gene>
<dbReference type="Proteomes" id="UP000027222">
    <property type="component" value="Unassembled WGS sequence"/>
</dbReference>